<dbReference type="Proteomes" id="UP000465263">
    <property type="component" value="Unassembled WGS sequence"/>
</dbReference>
<reference evidence="2 3" key="1">
    <citation type="journal article" date="2019" name="Emerg. Microbes Infect.">
        <title>Comprehensive subspecies identification of 175 nontuberculous mycobacteria species based on 7547 genomic profiles.</title>
        <authorList>
            <person name="Matsumoto Y."/>
            <person name="Kinjo T."/>
            <person name="Motooka D."/>
            <person name="Nabeya D."/>
            <person name="Jung N."/>
            <person name="Uechi K."/>
            <person name="Horii T."/>
            <person name="Iida T."/>
            <person name="Fujita J."/>
            <person name="Nakamura S."/>
        </authorList>
    </citation>
    <scope>NUCLEOTIDE SEQUENCE [LARGE SCALE GENOMIC DNA]</scope>
    <source>
        <strain evidence="2 3">JCM 16017</strain>
    </source>
</reference>
<accession>A0A7I9XQF7</accession>
<sequence>MDKPRRLHSREREAAPAYAASMPPENLEARVTALETQVRDLTGQVQATKHDAAAARVLAGAADRDVTEIRAEIRDFRRATTVSFNALRQDMNEGFRRVDEKFAVVDSGFAEMRAKFDMTAAGQQRIVELIPTVINAPGDQ</sequence>
<dbReference type="AlphaFoldDB" id="A0A7I9XQF7"/>
<feature type="region of interest" description="Disordered" evidence="1">
    <location>
        <begin position="1"/>
        <end position="20"/>
    </location>
</feature>
<gene>
    <name evidence="2" type="ORF">MSEN_32770</name>
</gene>
<dbReference type="EMBL" id="BLKV01000002">
    <property type="protein sequence ID" value="GFG71557.1"/>
    <property type="molecule type" value="Genomic_DNA"/>
</dbReference>
<protein>
    <submittedName>
        <fullName evidence="2">Uncharacterized protein</fullName>
    </submittedName>
</protein>
<name>A0A7I9XQF7_9MYCO</name>
<evidence type="ECO:0000313" key="2">
    <source>
        <dbReference type="EMBL" id="GFG71557.1"/>
    </source>
</evidence>
<keyword evidence="3" id="KW-1185">Reference proteome</keyword>
<evidence type="ECO:0000313" key="3">
    <source>
        <dbReference type="Proteomes" id="UP000465263"/>
    </source>
</evidence>
<feature type="compositionally biased region" description="Basic and acidic residues" evidence="1">
    <location>
        <begin position="1"/>
        <end position="14"/>
    </location>
</feature>
<comment type="caution">
    <text evidence="2">The sequence shown here is derived from an EMBL/GenBank/DDBJ whole genome shotgun (WGS) entry which is preliminary data.</text>
</comment>
<organism evidence="2 3">
    <name type="scientific">Mycolicibacter senuensis</name>
    <dbReference type="NCBI Taxonomy" id="386913"/>
    <lineage>
        <taxon>Bacteria</taxon>
        <taxon>Bacillati</taxon>
        <taxon>Actinomycetota</taxon>
        <taxon>Actinomycetes</taxon>
        <taxon>Mycobacteriales</taxon>
        <taxon>Mycobacteriaceae</taxon>
        <taxon>Mycolicibacter</taxon>
    </lineage>
</organism>
<evidence type="ECO:0000256" key="1">
    <source>
        <dbReference type="SAM" id="MobiDB-lite"/>
    </source>
</evidence>
<proteinExistence type="predicted"/>